<dbReference type="AlphaFoldDB" id="A0A0H2SK68"/>
<proteinExistence type="predicted"/>
<sequence>MPTPSSPLDDLSQRKRSLFIFPSKEFKNERQFHAHRDREVPNTQWLNRRVCPANFHRFDVDTAFGEAFELMIGFVRGLKKMEMEVKTRNKEILPALPTTRGQRRHRGHAASTVSLQPPPSYLPLNDDKHNCTLALPQLFGLDAHYAVDYAHIDASEALLYPSHWDALKSS</sequence>
<evidence type="ECO:0000256" key="1">
    <source>
        <dbReference type="SAM" id="MobiDB-lite"/>
    </source>
</evidence>
<evidence type="ECO:0000313" key="3">
    <source>
        <dbReference type="Proteomes" id="UP000053477"/>
    </source>
</evidence>
<feature type="region of interest" description="Disordered" evidence="1">
    <location>
        <begin position="99"/>
        <end position="119"/>
    </location>
</feature>
<dbReference type="InParanoid" id="A0A0H2SK68"/>
<protein>
    <submittedName>
        <fullName evidence="2">Uncharacterized protein</fullName>
    </submittedName>
</protein>
<dbReference type="EMBL" id="KQ085904">
    <property type="protein sequence ID" value="KLO17466.1"/>
    <property type="molecule type" value="Genomic_DNA"/>
</dbReference>
<gene>
    <name evidence="2" type="ORF">SCHPADRAFT_936999</name>
</gene>
<keyword evidence="3" id="KW-1185">Reference proteome</keyword>
<dbReference type="Proteomes" id="UP000053477">
    <property type="component" value="Unassembled WGS sequence"/>
</dbReference>
<organism evidence="2 3">
    <name type="scientific">Schizopora paradoxa</name>
    <dbReference type="NCBI Taxonomy" id="27342"/>
    <lineage>
        <taxon>Eukaryota</taxon>
        <taxon>Fungi</taxon>
        <taxon>Dikarya</taxon>
        <taxon>Basidiomycota</taxon>
        <taxon>Agaricomycotina</taxon>
        <taxon>Agaricomycetes</taxon>
        <taxon>Hymenochaetales</taxon>
        <taxon>Schizoporaceae</taxon>
        <taxon>Schizopora</taxon>
    </lineage>
</organism>
<reference evidence="2 3" key="1">
    <citation type="submission" date="2015-04" db="EMBL/GenBank/DDBJ databases">
        <title>Complete genome sequence of Schizopora paradoxa KUC8140, a cosmopolitan wood degrader in East Asia.</title>
        <authorList>
            <consortium name="DOE Joint Genome Institute"/>
            <person name="Min B."/>
            <person name="Park H."/>
            <person name="Jang Y."/>
            <person name="Kim J.-J."/>
            <person name="Kim K.H."/>
            <person name="Pangilinan J."/>
            <person name="Lipzen A."/>
            <person name="Riley R."/>
            <person name="Grigoriev I.V."/>
            <person name="Spatafora J.W."/>
            <person name="Choi I.-G."/>
        </authorList>
    </citation>
    <scope>NUCLEOTIDE SEQUENCE [LARGE SCALE GENOMIC DNA]</scope>
    <source>
        <strain evidence="2 3">KUC8140</strain>
    </source>
</reference>
<name>A0A0H2SK68_9AGAM</name>
<accession>A0A0H2SK68</accession>
<evidence type="ECO:0000313" key="2">
    <source>
        <dbReference type="EMBL" id="KLO17466.1"/>
    </source>
</evidence>